<dbReference type="Proteomes" id="UP001179830">
    <property type="component" value="Chromosome"/>
</dbReference>
<organism evidence="1 2">
    <name type="scientific">Halomonas alkaliantarctica</name>
    <dbReference type="NCBI Taxonomy" id="232346"/>
    <lineage>
        <taxon>Bacteria</taxon>
        <taxon>Pseudomonadati</taxon>
        <taxon>Pseudomonadota</taxon>
        <taxon>Gammaproteobacteria</taxon>
        <taxon>Oceanospirillales</taxon>
        <taxon>Halomonadaceae</taxon>
        <taxon>Halomonas</taxon>
    </lineage>
</organism>
<accession>A0ABY8LMI4</accession>
<dbReference type="RefSeq" id="WP_280104567.1">
    <property type="nucleotide sequence ID" value="NZ_CP122961.1"/>
</dbReference>
<gene>
    <name evidence="1" type="ORF">QEN58_15835</name>
</gene>
<protein>
    <submittedName>
        <fullName evidence="1">Uncharacterized protein</fullName>
    </submittedName>
</protein>
<evidence type="ECO:0000313" key="2">
    <source>
        <dbReference type="Proteomes" id="UP001179830"/>
    </source>
</evidence>
<dbReference type="EMBL" id="CP122961">
    <property type="protein sequence ID" value="WGI24787.1"/>
    <property type="molecule type" value="Genomic_DNA"/>
</dbReference>
<name>A0ABY8LMI4_9GAMM</name>
<reference evidence="1" key="1">
    <citation type="submission" date="2023-04" db="EMBL/GenBank/DDBJ databases">
        <title>Complete genome sequence of Halomonas alkaliantarctica MSP3 isolated from marine sediment, Jeju Island.</title>
        <authorList>
            <person name="Park S.-J."/>
        </authorList>
    </citation>
    <scope>NUCLEOTIDE SEQUENCE</scope>
    <source>
        <strain evidence="1">MSP3</strain>
    </source>
</reference>
<sequence>MKKVITIRYYNENTPNDHTVLVRQLVPSLQSFQRSLDKLSIYTHEGRILKNSKLSHERQFETDLYVSAFVEGSFEVPLLGVLGSKIKKTYVDFMKEPYEKAAAEFSEELHLTLGERVAVLKQLEGEGGLDLISEEMLADGTPGFNRSDAQGKFLRDMNKAVYPVTREDGQAVDIAIYDGAETFKYTFDKRIAKRFNSIVERTMVEEPVICYGSIDGLGRKSNTGPYRYYAKYTSASTGQERNLYILNDEDANKLKSFNLENDFSFLASPVSRNGAYDTMRGDLIFIRLY</sequence>
<evidence type="ECO:0000313" key="1">
    <source>
        <dbReference type="EMBL" id="WGI24787.1"/>
    </source>
</evidence>
<proteinExistence type="predicted"/>
<keyword evidence="2" id="KW-1185">Reference proteome</keyword>